<dbReference type="AlphaFoldDB" id="A0A1I5I5S5"/>
<dbReference type="EMBL" id="FOVH01000007">
    <property type="protein sequence ID" value="SFO55456.1"/>
    <property type="molecule type" value="Genomic_DNA"/>
</dbReference>
<proteinExistence type="predicted"/>
<dbReference type="Proteomes" id="UP000183413">
    <property type="component" value="Unassembled WGS sequence"/>
</dbReference>
<gene>
    <name evidence="1" type="ORF">SAMN04489713_107121</name>
</gene>
<evidence type="ECO:0000313" key="2">
    <source>
        <dbReference type="Proteomes" id="UP000183413"/>
    </source>
</evidence>
<protein>
    <submittedName>
        <fullName evidence="1">Uncharacterized protein</fullName>
    </submittedName>
</protein>
<organism evidence="1 2">
    <name type="scientific">Actinomadura madurae</name>
    <dbReference type="NCBI Taxonomy" id="1993"/>
    <lineage>
        <taxon>Bacteria</taxon>
        <taxon>Bacillati</taxon>
        <taxon>Actinomycetota</taxon>
        <taxon>Actinomycetes</taxon>
        <taxon>Streptosporangiales</taxon>
        <taxon>Thermomonosporaceae</taxon>
        <taxon>Actinomadura</taxon>
    </lineage>
</organism>
<keyword evidence="2" id="KW-1185">Reference proteome</keyword>
<evidence type="ECO:0000313" key="1">
    <source>
        <dbReference type="EMBL" id="SFO55456.1"/>
    </source>
</evidence>
<name>A0A1I5I5S5_9ACTN</name>
<accession>A0A1I5I5S5</accession>
<dbReference type="InParanoid" id="A0A1I5I5S5"/>
<reference evidence="1 2" key="1">
    <citation type="submission" date="2016-10" db="EMBL/GenBank/DDBJ databases">
        <authorList>
            <person name="de Groot N.N."/>
        </authorList>
    </citation>
    <scope>NUCLEOTIDE SEQUENCE [LARGE SCALE GENOMIC DNA]</scope>
    <source>
        <strain evidence="1 2">DSM 43067</strain>
    </source>
</reference>
<sequence length="86" mass="9906">MAFPMWPMLPGMTDVYEHVTPPMREQVLRALQRRWETSLLALRSDERDRLIAALPQTDRLIGKLRTRHQAEATGENIIAQISPNQA</sequence>